<dbReference type="AlphaFoldDB" id="A0AAV1M7Y5"/>
<protein>
    <recommendedName>
        <fullName evidence="1">F-box domain-containing protein</fullName>
    </recommendedName>
</protein>
<dbReference type="PROSITE" id="PS50181">
    <property type="entry name" value="FBOX"/>
    <property type="match status" value="1"/>
</dbReference>
<sequence length="603" mass="70202">MYLIDLPNEILIIIIKKLDLKSVYHLYETCSHLKNIVCMYNVLKTCSMTLNTMATACSFKLNFFKDISGHLLELNASGVADLDKTSLVRAVKSMKCLKSLDVSFTKITIVDLIEAYKVCPTIKNISCNFMFDKEKKNTIKIPQKYLVESQNLFQNFDNINFVGNAGNLLYSNLALWILQKAKLNNLRFTVAENENTVYEINEEIEEDKLIGNIKCMSVYVLNDWRMNNPGIGSFLYSMPSALSTLWFMKKFEFIAIIKGDKAQHSIYVSQMFKNFFSEHFQIDSKCVNDIRIIHYIGNAVILLWNVSEMVPNKAFFSNLKYKLMDFFPFCNKHNDISTVDQYDWFFFNFEPEKNESSNSSNYVPEFKKQRVGPPKQSINFDHLFKNKKKIKLTWVFNNYLSCSVFLPSQCQYLRKITYLSLSGNVHYSGEFFNVLFRCCEQLKTLNIEAPTLSPCASSIARNIPLSQCIKNLRLVDKRINFKLLFSSLSQCHILENIHIIDVSSECNELCDFSTLFEKCNNLYCLFIYASMSSTAKTQKLQMLNKLKARYCKPYLNLQLCTKYGESRFNYDPYIDVFKLNPIKPIELLYSYFIFLLIIDSQKY</sequence>
<feature type="domain" description="F-box" evidence="1">
    <location>
        <begin position="1"/>
        <end position="37"/>
    </location>
</feature>
<accession>A0AAV1M7Y5</accession>
<keyword evidence="3" id="KW-1185">Reference proteome</keyword>
<evidence type="ECO:0000313" key="3">
    <source>
        <dbReference type="Proteomes" id="UP001314205"/>
    </source>
</evidence>
<evidence type="ECO:0000259" key="1">
    <source>
        <dbReference type="PROSITE" id="PS50181"/>
    </source>
</evidence>
<comment type="caution">
    <text evidence="2">The sequence shown here is derived from an EMBL/GenBank/DDBJ whole genome shotgun (WGS) entry which is preliminary data.</text>
</comment>
<gene>
    <name evidence="2" type="ORF">PARMNEM_LOCUS20606</name>
</gene>
<name>A0AAV1M7Y5_9NEOP</name>
<dbReference type="Proteomes" id="UP001314205">
    <property type="component" value="Unassembled WGS sequence"/>
</dbReference>
<reference evidence="2 3" key="1">
    <citation type="submission" date="2023-11" db="EMBL/GenBank/DDBJ databases">
        <authorList>
            <person name="Hedman E."/>
            <person name="Englund M."/>
            <person name="Stromberg M."/>
            <person name="Nyberg Akerstrom W."/>
            <person name="Nylinder S."/>
            <person name="Jareborg N."/>
            <person name="Kallberg Y."/>
            <person name="Kronander E."/>
        </authorList>
    </citation>
    <scope>NUCLEOTIDE SEQUENCE [LARGE SCALE GENOMIC DNA]</scope>
</reference>
<dbReference type="InterPro" id="IPR001810">
    <property type="entry name" value="F-box_dom"/>
</dbReference>
<dbReference type="Gene3D" id="3.80.10.10">
    <property type="entry name" value="Ribonuclease Inhibitor"/>
    <property type="match status" value="1"/>
</dbReference>
<evidence type="ECO:0000313" key="2">
    <source>
        <dbReference type="EMBL" id="CAK1602056.1"/>
    </source>
</evidence>
<dbReference type="EMBL" id="CAVLGL010000137">
    <property type="protein sequence ID" value="CAK1602056.1"/>
    <property type="molecule type" value="Genomic_DNA"/>
</dbReference>
<organism evidence="2 3">
    <name type="scientific">Parnassius mnemosyne</name>
    <name type="common">clouded apollo</name>
    <dbReference type="NCBI Taxonomy" id="213953"/>
    <lineage>
        <taxon>Eukaryota</taxon>
        <taxon>Metazoa</taxon>
        <taxon>Ecdysozoa</taxon>
        <taxon>Arthropoda</taxon>
        <taxon>Hexapoda</taxon>
        <taxon>Insecta</taxon>
        <taxon>Pterygota</taxon>
        <taxon>Neoptera</taxon>
        <taxon>Endopterygota</taxon>
        <taxon>Lepidoptera</taxon>
        <taxon>Glossata</taxon>
        <taxon>Ditrysia</taxon>
        <taxon>Papilionoidea</taxon>
        <taxon>Papilionidae</taxon>
        <taxon>Parnassiinae</taxon>
        <taxon>Parnassini</taxon>
        <taxon>Parnassius</taxon>
        <taxon>Driopa</taxon>
    </lineage>
</organism>
<proteinExistence type="predicted"/>
<dbReference type="InterPro" id="IPR032675">
    <property type="entry name" value="LRR_dom_sf"/>
</dbReference>